<evidence type="ECO:0000313" key="6">
    <source>
        <dbReference type="Proteomes" id="UP001497457"/>
    </source>
</evidence>
<dbReference type="InterPro" id="IPR055414">
    <property type="entry name" value="LRR_R13L4/SHOC2-like"/>
</dbReference>
<feature type="domain" description="Disease resistance protein At4g27190-like leucine-rich repeats" evidence="3">
    <location>
        <begin position="944"/>
        <end position="1056"/>
    </location>
</feature>
<evidence type="ECO:0000259" key="3">
    <source>
        <dbReference type="Pfam" id="PF23247"/>
    </source>
</evidence>
<dbReference type="InterPro" id="IPR057135">
    <property type="entry name" value="At4g27190-like_LRR"/>
</dbReference>
<dbReference type="InterPro" id="IPR050905">
    <property type="entry name" value="Plant_NBS-LRR"/>
</dbReference>
<dbReference type="Gene3D" id="3.80.10.10">
    <property type="entry name" value="Ribonuclease Inhibitor"/>
    <property type="match status" value="4"/>
</dbReference>
<feature type="domain" description="Disease resistance R13L4/SHOC-2-like LRR" evidence="4">
    <location>
        <begin position="533"/>
        <end position="724"/>
    </location>
</feature>
<dbReference type="SUPFAM" id="SSF52058">
    <property type="entry name" value="L domain-like"/>
    <property type="match status" value="2"/>
</dbReference>
<protein>
    <recommendedName>
        <fullName evidence="7">Disease resistance protein</fullName>
    </recommendedName>
</protein>
<dbReference type="EMBL" id="OZ075118">
    <property type="protein sequence ID" value="CAL5089354.1"/>
    <property type="molecule type" value="Genomic_DNA"/>
</dbReference>
<evidence type="ECO:0008006" key="7">
    <source>
        <dbReference type="Google" id="ProtNLM"/>
    </source>
</evidence>
<gene>
    <name evidence="5" type="ORF">URODEC1_LOCUS113312</name>
</gene>
<evidence type="ECO:0000256" key="2">
    <source>
        <dbReference type="ARBA" id="ARBA00022737"/>
    </source>
</evidence>
<reference evidence="5 6" key="2">
    <citation type="submission" date="2024-10" db="EMBL/GenBank/DDBJ databases">
        <authorList>
            <person name="Ryan C."/>
        </authorList>
    </citation>
    <scope>NUCLEOTIDE SEQUENCE [LARGE SCALE GENOMIC DNA]</scope>
</reference>
<dbReference type="AlphaFoldDB" id="A0ABC9G8J2"/>
<dbReference type="SMART" id="SM00369">
    <property type="entry name" value="LRR_TYP"/>
    <property type="match status" value="7"/>
</dbReference>
<organism evidence="5 6">
    <name type="scientific">Urochloa decumbens</name>
    <dbReference type="NCBI Taxonomy" id="240449"/>
    <lineage>
        <taxon>Eukaryota</taxon>
        <taxon>Viridiplantae</taxon>
        <taxon>Streptophyta</taxon>
        <taxon>Embryophyta</taxon>
        <taxon>Tracheophyta</taxon>
        <taxon>Spermatophyta</taxon>
        <taxon>Magnoliopsida</taxon>
        <taxon>Liliopsida</taxon>
        <taxon>Poales</taxon>
        <taxon>Poaceae</taxon>
        <taxon>PACMAD clade</taxon>
        <taxon>Panicoideae</taxon>
        <taxon>Panicodae</taxon>
        <taxon>Paniceae</taxon>
        <taxon>Melinidinae</taxon>
        <taxon>Urochloa</taxon>
    </lineage>
</organism>
<evidence type="ECO:0000256" key="1">
    <source>
        <dbReference type="ARBA" id="ARBA00022614"/>
    </source>
</evidence>
<evidence type="ECO:0000259" key="4">
    <source>
        <dbReference type="Pfam" id="PF23598"/>
    </source>
</evidence>
<dbReference type="Proteomes" id="UP001497457">
    <property type="component" value="Chromosome 8b"/>
</dbReference>
<accession>A0ABC9G8J2</accession>
<dbReference type="Pfam" id="PF23247">
    <property type="entry name" value="LRR_RPS2"/>
    <property type="match status" value="1"/>
</dbReference>
<sequence>MTTSAWALHRRESGIVSFKRRGRTHFLEWDGVSVLEEKVAKWSMEHPVIWNVGIGPGGSFVRTLSRLLFDRTKELYEPFDHITHVRLPITAAASSSAAQHWLALGVLTEIVRTLEIPPPNDSNPEELMQLAAEEAYYGYGTISDYLMAKVFGWQYTKYFGSDPLSIKFDPTFYGQHRHVYSTFRDALKEKTKHLLLVENLQVPISLDVLVFIMGMQWPSPFHSRWLISTTSNDVFHKSRQAIPVLSWETHLTKEYYHAPPFNDLGGDREWAMLLKEALRDAAASIHNTLEQEGRDFKFWLRLAQHCLYYGILFHPLQDAAEAQATSNISSVTSDELVRCWVAEDLLFSTTSPTSKPATTGKKKSNYYRSAYEAGKVIIKALQQYSLLPIYSASTPTNSASWTATTSASSSSQDAVTGVSKLAEYVPQIRKWSEKLRWVSYMNDFGRHVSWNWSQDRKAKLIPGEMTTSTLILRCCSNISGIPLDKVLNRHLRVLDLSYTPIDSLPPGFSQLLNLHLLSLRGCSLHYLEEENSPLAYLGNLQVLDMNGVPLLEITQHDGSNKSNLHYLDLSGSRIITLPSQFFHGMSSLEELILGNCSNLKELPPSMAGLSNLLVLHVEGTRITSFPDDMFEEMQRLHTLNLINNMLLLSLPRSMSKAKGLKELHIHNCNSLRSDFLSELASCLENLYIQEWEALEHVLIQGHPNLRTFSLSGPSIKSLSLHGCSSLKIVNFSDDLTALEDVDLSGTAIEEVPHNLPNLPQLRMLLLLNVPCFKRFPWHQLVRFPKIFYLDQHADDDNQFTKMFCQQKICEDGNAHREKTINTAHININDPRMFHSFSSDAANKLVAEGQFLQCFNVQVSPVSQDTVSKKKEGEICTKIQWQSPYPGVHSSDVASIVHMMKLQPKQRHVEISANNRYPDGLRHLLSVTMSIFIRDDRFVQSLTELNYIMMSLEECQLMHCHELEVVFRMPKEGTGVTYLDADSGEIQMPEVFPSLRILQVSNLNNLLSLVEQEMTFSELITLKLLKHIHLEHCPRLEKMFPCSLSLPALETLVILFCSNLKTIFYKQFYSTVALSPLPNIKRIYLQELPQLQHIHDYDMFRFGTPKWEKLFVRGCRSLQRLPLLKKEFLKSKVEVSGEREWWDGLQLRLPEQNDHYVHVPPPEFVSLKKHIIKSYLR</sequence>
<dbReference type="PANTHER" id="PTHR33463:SF22">
    <property type="entry name" value="NB-ARC DOMAIN-CONTAINING PROTEIN"/>
    <property type="match status" value="1"/>
</dbReference>
<dbReference type="PANTHER" id="PTHR33463">
    <property type="entry name" value="NB-ARC DOMAIN-CONTAINING PROTEIN-RELATED"/>
    <property type="match status" value="1"/>
</dbReference>
<dbReference type="InterPro" id="IPR003591">
    <property type="entry name" value="Leu-rich_rpt_typical-subtyp"/>
</dbReference>
<proteinExistence type="predicted"/>
<dbReference type="Pfam" id="PF23598">
    <property type="entry name" value="LRR_14"/>
    <property type="match status" value="1"/>
</dbReference>
<evidence type="ECO:0000313" key="5">
    <source>
        <dbReference type="EMBL" id="CAL5089354.1"/>
    </source>
</evidence>
<keyword evidence="2" id="KW-0677">Repeat</keyword>
<keyword evidence="6" id="KW-1185">Reference proteome</keyword>
<dbReference type="InterPro" id="IPR032675">
    <property type="entry name" value="LRR_dom_sf"/>
</dbReference>
<reference evidence="6" key="1">
    <citation type="submission" date="2024-06" db="EMBL/GenBank/DDBJ databases">
        <authorList>
            <person name="Ryan C."/>
        </authorList>
    </citation>
    <scope>NUCLEOTIDE SEQUENCE [LARGE SCALE GENOMIC DNA]</scope>
</reference>
<keyword evidence="1" id="KW-0433">Leucine-rich repeat</keyword>
<name>A0ABC9G8J2_9POAL</name>